<feature type="region of interest" description="Disordered" evidence="1">
    <location>
        <begin position="246"/>
        <end position="276"/>
    </location>
</feature>
<reference evidence="2 3" key="1">
    <citation type="journal article" date="2017" name="Mol. Biol. Evol.">
        <title>The 4-celled Tetrabaena socialis nuclear genome reveals the essential components for genetic control of cell number at the origin of multicellularity in the volvocine lineage.</title>
        <authorList>
            <person name="Featherston J."/>
            <person name="Arakaki Y."/>
            <person name="Hanschen E.R."/>
            <person name="Ferris P.J."/>
            <person name="Michod R.E."/>
            <person name="Olson B.J.S.C."/>
            <person name="Nozaki H."/>
            <person name="Durand P.M."/>
        </authorList>
    </citation>
    <scope>NUCLEOTIDE SEQUENCE [LARGE SCALE GENOMIC DNA]</scope>
    <source>
        <strain evidence="2 3">NIES-571</strain>
    </source>
</reference>
<feature type="region of interest" description="Disordered" evidence="1">
    <location>
        <begin position="1"/>
        <end position="44"/>
    </location>
</feature>
<dbReference type="PANTHER" id="PTHR35127:SF1">
    <property type="entry name" value="GENOME ASSEMBLY, CHROMOSOME: A10"/>
    <property type="match status" value="1"/>
</dbReference>
<feature type="region of interest" description="Disordered" evidence="1">
    <location>
        <begin position="177"/>
        <end position="196"/>
    </location>
</feature>
<feature type="compositionally biased region" description="Basic residues" evidence="1">
    <location>
        <begin position="259"/>
        <end position="268"/>
    </location>
</feature>
<organism evidence="2 3">
    <name type="scientific">Tetrabaena socialis</name>
    <dbReference type="NCBI Taxonomy" id="47790"/>
    <lineage>
        <taxon>Eukaryota</taxon>
        <taxon>Viridiplantae</taxon>
        <taxon>Chlorophyta</taxon>
        <taxon>core chlorophytes</taxon>
        <taxon>Chlorophyceae</taxon>
        <taxon>CS clade</taxon>
        <taxon>Chlamydomonadales</taxon>
        <taxon>Tetrabaenaceae</taxon>
        <taxon>Tetrabaena</taxon>
    </lineage>
</organism>
<dbReference type="EMBL" id="PGGS01000033">
    <property type="protein sequence ID" value="PNH11281.1"/>
    <property type="molecule type" value="Genomic_DNA"/>
</dbReference>
<protein>
    <submittedName>
        <fullName evidence="2">Uncharacterized protein</fullName>
    </submittedName>
</protein>
<evidence type="ECO:0000313" key="2">
    <source>
        <dbReference type="EMBL" id="PNH11281.1"/>
    </source>
</evidence>
<dbReference type="OrthoDB" id="512720at2759"/>
<name>A0A2J8AFI2_9CHLO</name>
<dbReference type="Proteomes" id="UP000236333">
    <property type="component" value="Unassembled WGS sequence"/>
</dbReference>
<dbReference type="AlphaFoldDB" id="A0A2J8AFI2"/>
<evidence type="ECO:0000256" key="1">
    <source>
        <dbReference type="SAM" id="MobiDB-lite"/>
    </source>
</evidence>
<accession>A0A2J8AFI2</accession>
<feature type="compositionally biased region" description="Low complexity" evidence="1">
    <location>
        <begin position="179"/>
        <end position="192"/>
    </location>
</feature>
<gene>
    <name evidence="2" type="ORF">TSOC_001873</name>
</gene>
<evidence type="ECO:0000313" key="3">
    <source>
        <dbReference type="Proteomes" id="UP000236333"/>
    </source>
</evidence>
<sequence length="353" mass="34714">MAMAHARLQRPGPLGSRGSAPEPSVPVTNCRRRAHPSQSIPRPCGRAAPIAAALSTYPLMEQLGNGIKGGSSSRGPGGAVGSHSWLSACVRHIVASTSSAGLHSRGHMLQLVFSSSGGDGHHFKAVPISKAVAENPENWGQIAAHVSSSGASGLVLVRPIASPDQYCAFSAAPPPPMPSSSFTSHSASSSPAAPAPPCCNSGGGAPACLPSMPLAAGSVPGAAAAGLLEGDVGDCCGGDAAAAPQAAGGGAASPEHPHPHQHQHHKPGGGRGAGGSSAATRYFGLVVQGSSTSDTDGCWVLKTSSSDGGAGGGGGGPSGGCTCTHFTLTRVCLGQPLAAQLRDAWLVPQGWTA</sequence>
<comment type="caution">
    <text evidence="2">The sequence shown here is derived from an EMBL/GenBank/DDBJ whole genome shotgun (WGS) entry which is preliminary data.</text>
</comment>
<dbReference type="PANTHER" id="PTHR35127">
    <property type="entry name" value="OS03G0736900 PROTEIN"/>
    <property type="match status" value="1"/>
</dbReference>
<keyword evidence="3" id="KW-1185">Reference proteome</keyword>
<proteinExistence type="predicted"/>